<proteinExistence type="predicted"/>
<feature type="compositionally biased region" description="Polar residues" evidence="1">
    <location>
        <begin position="62"/>
        <end position="72"/>
    </location>
</feature>
<comment type="caution">
    <text evidence="2">The sequence shown here is derived from an EMBL/GenBank/DDBJ whole genome shotgun (WGS) entry which is preliminary data.</text>
</comment>
<accession>A0AAQ4FJP9</accession>
<dbReference type="Proteomes" id="UP001321473">
    <property type="component" value="Unassembled WGS sequence"/>
</dbReference>
<dbReference type="EMBL" id="JARKHS020001779">
    <property type="protein sequence ID" value="KAK8787469.1"/>
    <property type="molecule type" value="Genomic_DNA"/>
</dbReference>
<evidence type="ECO:0000313" key="2">
    <source>
        <dbReference type="EMBL" id="KAK8787469.1"/>
    </source>
</evidence>
<sequence length="110" mass="12733">MQEPVHFDLVPTRDFYARVTHLLQKYPQLTDVVGTGSKFKNQRRRLSEDPLVAENKRKFGSQRKQAQGFTSTELKRHTRPKLFIEDFKRLIRSDVTDCISRGIDATVALG</sequence>
<evidence type="ECO:0000256" key="1">
    <source>
        <dbReference type="SAM" id="MobiDB-lite"/>
    </source>
</evidence>
<name>A0AAQ4FJP9_AMBAM</name>
<organism evidence="2 3">
    <name type="scientific">Amblyomma americanum</name>
    <name type="common">Lone star tick</name>
    <dbReference type="NCBI Taxonomy" id="6943"/>
    <lineage>
        <taxon>Eukaryota</taxon>
        <taxon>Metazoa</taxon>
        <taxon>Ecdysozoa</taxon>
        <taxon>Arthropoda</taxon>
        <taxon>Chelicerata</taxon>
        <taxon>Arachnida</taxon>
        <taxon>Acari</taxon>
        <taxon>Parasitiformes</taxon>
        <taxon>Ixodida</taxon>
        <taxon>Ixodoidea</taxon>
        <taxon>Ixodidae</taxon>
        <taxon>Amblyomminae</taxon>
        <taxon>Amblyomma</taxon>
    </lineage>
</organism>
<gene>
    <name evidence="2" type="ORF">V5799_022759</name>
</gene>
<dbReference type="AlphaFoldDB" id="A0AAQ4FJP9"/>
<reference evidence="2 3" key="1">
    <citation type="journal article" date="2023" name="Arcadia Sci">
        <title>De novo assembly of a long-read Amblyomma americanum tick genome.</title>
        <authorList>
            <person name="Chou S."/>
            <person name="Poskanzer K.E."/>
            <person name="Rollins M."/>
            <person name="Thuy-Boun P.S."/>
        </authorList>
    </citation>
    <scope>NUCLEOTIDE SEQUENCE [LARGE SCALE GENOMIC DNA]</scope>
    <source>
        <strain evidence="2">F_SG_1</strain>
        <tissue evidence="2">Salivary glands</tissue>
    </source>
</reference>
<protein>
    <submittedName>
        <fullName evidence="2">Uncharacterized protein</fullName>
    </submittedName>
</protein>
<feature type="region of interest" description="Disordered" evidence="1">
    <location>
        <begin position="40"/>
        <end position="73"/>
    </location>
</feature>
<keyword evidence="3" id="KW-1185">Reference proteome</keyword>
<evidence type="ECO:0000313" key="3">
    <source>
        <dbReference type="Proteomes" id="UP001321473"/>
    </source>
</evidence>